<dbReference type="eggNOG" id="ENOG502S34H">
    <property type="taxonomic scope" value="Eukaryota"/>
</dbReference>
<protein>
    <submittedName>
        <fullName evidence="2">Uncharacterized protein</fullName>
    </submittedName>
</protein>
<accession>A0A024U7F5</accession>
<proteinExistence type="predicted"/>
<evidence type="ECO:0000256" key="1">
    <source>
        <dbReference type="SAM" id="MobiDB-lite"/>
    </source>
</evidence>
<dbReference type="RefSeq" id="XP_008868809.1">
    <property type="nucleotide sequence ID" value="XM_008870587.1"/>
</dbReference>
<evidence type="ECO:0000313" key="2">
    <source>
        <dbReference type="EMBL" id="ETW02204.1"/>
    </source>
</evidence>
<dbReference type="Gene3D" id="6.20.250.70">
    <property type="match status" value="1"/>
</dbReference>
<organism evidence="2">
    <name type="scientific">Aphanomyces invadans</name>
    <dbReference type="NCBI Taxonomy" id="157072"/>
    <lineage>
        <taxon>Eukaryota</taxon>
        <taxon>Sar</taxon>
        <taxon>Stramenopiles</taxon>
        <taxon>Oomycota</taxon>
        <taxon>Saprolegniomycetes</taxon>
        <taxon>Saprolegniales</taxon>
        <taxon>Verrucalvaceae</taxon>
        <taxon>Aphanomyces</taxon>
    </lineage>
</organism>
<name>A0A024U7F5_9STRA</name>
<dbReference type="AlphaFoldDB" id="A0A024U7F5"/>
<dbReference type="Pfam" id="PF08208">
    <property type="entry name" value="RNA_polI_A34"/>
    <property type="match status" value="1"/>
</dbReference>
<reference evidence="2" key="1">
    <citation type="submission" date="2013-12" db="EMBL/GenBank/DDBJ databases">
        <title>The Genome Sequence of Aphanomyces invadans NJM9701.</title>
        <authorList>
            <consortium name="The Broad Institute Genomics Platform"/>
            <person name="Russ C."/>
            <person name="Tyler B."/>
            <person name="van West P."/>
            <person name="Dieguez-Uribeondo J."/>
            <person name="Young S.K."/>
            <person name="Zeng Q."/>
            <person name="Gargeya S."/>
            <person name="Fitzgerald M."/>
            <person name="Abouelleil A."/>
            <person name="Alvarado L."/>
            <person name="Chapman S.B."/>
            <person name="Gainer-Dewar J."/>
            <person name="Goldberg J."/>
            <person name="Griggs A."/>
            <person name="Gujja S."/>
            <person name="Hansen M."/>
            <person name="Howarth C."/>
            <person name="Imamovic A."/>
            <person name="Ireland A."/>
            <person name="Larimer J."/>
            <person name="McCowan C."/>
            <person name="Murphy C."/>
            <person name="Pearson M."/>
            <person name="Poon T.W."/>
            <person name="Priest M."/>
            <person name="Roberts A."/>
            <person name="Saif S."/>
            <person name="Shea T."/>
            <person name="Sykes S."/>
            <person name="Wortman J."/>
            <person name="Nusbaum C."/>
            <person name="Birren B."/>
        </authorList>
    </citation>
    <scope>NUCLEOTIDE SEQUENCE [LARGE SCALE GENOMIC DNA]</scope>
    <source>
        <strain evidence="2">NJM9701</strain>
    </source>
</reference>
<dbReference type="EMBL" id="KI913961">
    <property type="protein sequence ID" value="ETW02204.1"/>
    <property type="molecule type" value="Genomic_DNA"/>
</dbReference>
<feature type="region of interest" description="Disordered" evidence="1">
    <location>
        <begin position="125"/>
        <end position="156"/>
    </location>
</feature>
<dbReference type="GeneID" id="20082820"/>
<dbReference type="InterPro" id="IPR013240">
    <property type="entry name" value="DNA-dir_RNA_pol1_su_RPA34"/>
</dbReference>
<sequence>MSDGGSGSDSEEEFVLPPGFESVTGGSITKSCLENKELWFFRIPKNEDASVLHGVTIKLPKDKRATIEVPVQGATKQFKLTSSDTHLYSQVINLVPDKKNSQNFVPGKPFARSFSLVETVEVPKKRDVVATEPSPAMDGSPAKKKSKKSKKHRTAE</sequence>
<feature type="compositionally biased region" description="Basic residues" evidence="1">
    <location>
        <begin position="142"/>
        <end position="156"/>
    </location>
</feature>
<dbReference type="GO" id="GO:0006360">
    <property type="term" value="P:transcription by RNA polymerase I"/>
    <property type="evidence" value="ECO:0007669"/>
    <property type="project" value="InterPro"/>
</dbReference>
<dbReference type="OrthoDB" id="76224at2759"/>
<gene>
    <name evidence="2" type="ORF">H310_05770</name>
</gene>
<dbReference type="VEuPathDB" id="FungiDB:H310_05770"/>